<gene>
    <name evidence="8" type="ORF">WJX68_06295</name>
</gene>
<comment type="caution">
    <text evidence="8">The sequence shown here is derived from an EMBL/GenBank/DDBJ whole genome shotgun (WGS) entry which is preliminary data.</text>
</comment>
<feature type="transmembrane region" description="Helical" evidence="6">
    <location>
        <begin position="50"/>
        <end position="70"/>
    </location>
</feature>
<feature type="transmembrane region" description="Helical" evidence="6">
    <location>
        <begin position="77"/>
        <end position="98"/>
    </location>
</feature>
<dbReference type="EMBL" id="JBBJUP010000004">
    <property type="protein sequence ID" value="MEJ8278535.1"/>
    <property type="molecule type" value="Genomic_DNA"/>
</dbReference>
<dbReference type="RefSeq" id="WP_340286933.1">
    <property type="nucleotide sequence ID" value="NZ_JBBJUP010000004.1"/>
</dbReference>
<evidence type="ECO:0000256" key="1">
    <source>
        <dbReference type="ARBA" id="ARBA00004141"/>
    </source>
</evidence>
<feature type="region of interest" description="Disordered" evidence="5">
    <location>
        <begin position="156"/>
        <end position="181"/>
    </location>
</feature>
<keyword evidence="4 6" id="KW-0472">Membrane</keyword>
<reference evidence="8 9" key="1">
    <citation type="submission" date="2024-03" db="EMBL/GenBank/DDBJ databases">
        <title>Draft genome sequence of Pseudonocardia sp. DW16-2.</title>
        <authorList>
            <person name="Duangmal K."/>
        </authorList>
    </citation>
    <scope>NUCLEOTIDE SEQUENCE [LARGE SCALE GENOMIC DNA]</scope>
    <source>
        <strain evidence="8 9">DW16-2</strain>
    </source>
</reference>
<keyword evidence="9" id="KW-1185">Reference proteome</keyword>
<organism evidence="8 9">
    <name type="scientific">Pseudonocardia spirodelae</name>
    <dbReference type="NCBI Taxonomy" id="3133431"/>
    <lineage>
        <taxon>Bacteria</taxon>
        <taxon>Bacillati</taxon>
        <taxon>Actinomycetota</taxon>
        <taxon>Actinomycetes</taxon>
        <taxon>Pseudonocardiales</taxon>
        <taxon>Pseudonocardiaceae</taxon>
        <taxon>Pseudonocardia</taxon>
    </lineage>
</organism>
<evidence type="ECO:0000259" key="7">
    <source>
        <dbReference type="Pfam" id="PF07291"/>
    </source>
</evidence>
<evidence type="ECO:0000256" key="4">
    <source>
        <dbReference type="ARBA" id="ARBA00023136"/>
    </source>
</evidence>
<name>A0ABU8T3M8_9PSEU</name>
<dbReference type="Pfam" id="PF07291">
    <property type="entry name" value="MauE"/>
    <property type="match status" value="1"/>
</dbReference>
<comment type="subcellular location">
    <subcellularLocation>
        <location evidence="1">Membrane</location>
        <topology evidence="1">Multi-pass membrane protein</topology>
    </subcellularLocation>
</comment>
<sequence length="181" mass="18807">MTAARPLDVLGTVLRLGLAAVWLVSGVVKLSEPFTTSVAVAAYRVLPDALVTPVALVLPPVEVALGLLLLAGFATRLAAVVGALLVAAFVAGLVQAWARGLAIDCGCFGGGGPVDPDDTRYGLSLLRDLAFLAAAVFLAVRPRTLCALDRRRAATRDDAAHDDAAHDDHDRPVPVDATEEH</sequence>
<evidence type="ECO:0000313" key="9">
    <source>
        <dbReference type="Proteomes" id="UP001364211"/>
    </source>
</evidence>
<evidence type="ECO:0000256" key="5">
    <source>
        <dbReference type="SAM" id="MobiDB-lite"/>
    </source>
</evidence>
<feature type="transmembrane region" description="Helical" evidence="6">
    <location>
        <begin position="121"/>
        <end position="140"/>
    </location>
</feature>
<keyword evidence="2 6" id="KW-0812">Transmembrane</keyword>
<proteinExistence type="predicted"/>
<evidence type="ECO:0000256" key="6">
    <source>
        <dbReference type="SAM" id="Phobius"/>
    </source>
</evidence>
<feature type="transmembrane region" description="Helical" evidence="6">
    <location>
        <begin position="12"/>
        <end position="30"/>
    </location>
</feature>
<evidence type="ECO:0000256" key="3">
    <source>
        <dbReference type="ARBA" id="ARBA00022989"/>
    </source>
</evidence>
<keyword evidence="3 6" id="KW-1133">Transmembrane helix</keyword>
<feature type="domain" description="Methylamine utilisation protein MauE" evidence="7">
    <location>
        <begin position="9"/>
        <end position="140"/>
    </location>
</feature>
<dbReference type="InterPro" id="IPR009908">
    <property type="entry name" value="Methylamine_util_MauE"/>
</dbReference>
<accession>A0ABU8T3M8</accession>
<evidence type="ECO:0000256" key="2">
    <source>
        <dbReference type="ARBA" id="ARBA00022692"/>
    </source>
</evidence>
<evidence type="ECO:0000313" key="8">
    <source>
        <dbReference type="EMBL" id="MEJ8278535.1"/>
    </source>
</evidence>
<dbReference type="Proteomes" id="UP001364211">
    <property type="component" value="Unassembled WGS sequence"/>
</dbReference>
<protein>
    <submittedName>
        <fullName evidence="8">MauE/DoxX family redox-associated membrane protein</fullName>
    </submittedName>
</protein>